<protein>
    <recommendedName>
        <fullName evidence="3">DUF1993 domain-containing protein</fullName>
    </recommendedName>
</protein>
<keyword evidence="2" id="KW-1185">Reference proteome</keyword>
<dbReference type="AlphaFoldDB" id="A0AAJ0BLB1"/>
<evidence type="ECO:0008006" key="3">
    <source>
        <dbReference type="Google" id="ProtNLM"/>
    </source>
</evidence>
<evidence type="ECO:0000313" key="2">
    <source>
        <dbReference type="Proteomes" id="UP001239445"/>
    </source>
</evidence>
<dbReference type="Proteomes" id="UP001239445">
    <property type="component" value="Unassembled WGS sequence"/>
</dbReference>
<organism evidence="1 2">
    <name type="scientific">Echria macrotheca</name>
    <dbReference type="NCBI Taxonomy" id="438768"/>
    <lineage>
        <taxon>Eukaryota</taxon>
        <taxon>Fungi</taxon>
        <taxon>Dikarya</taxon>
        <taxon>Ascomycota</taxon>
        <taxon>Pezizomycotina</taxon>
        <taxon>Sordariomycetes</taxon>
        <taxon>Sordariomycetidae</taxon>
        <taxon>Sordariales</taxon>
        <taxon>Schizotheciaceae</taxon>
        <taxon>Echria</taxon>
    </lineage>
</organism>
<dbReference type="InterPro" id="IPR018531">
    <property type="entry name" value="DUF1993"/>
</dbReference>
<dbReference type="Pfam" id="PF09351">
    <property type="entry name" value="DUF1993"/>
    <property type="match status" value="1"/>
</dbReference>
<proteinExistence type="predicted"/>
<dbReference type="SUPFAM" id="SSF109854">
    <property type="entry name" value="DinB/YfiT-like putative metalloenzymes"/>
    <property type="match status" value="1"/>
</dbReference>
<evidence type="ECO:0000313" key="1">
    <source>
        <dbReference type="EMBL" id="KAK1760052.1"/>
    </source>
</evidence>
<dbReference type="PANTHER" id="PTHR36922">
    <property type="entry name" value="BLL2446 PROTEIN"/>
    <property type="match status" value="1"/>
</dbReference>
<dbReference type="EMBL" id="MU839827">
    <property type="protein sequence ID" value="KAK1760052.1"/>
    <property type="molecule type" value="Genomic_DNA"/>
</dbReference>
<dbReference type="InterPro" id="IPR034660">
    <property type="entry name" value="DinB/YfiT-like"/>
</dbReference>
<sequence length="180" mass="20250">MSSITFYESSVDQFIRGLEVLKNILQKAIDHAPEESATYPAARLYEDMNPLSFQVQNVSNLTKKFVERLLPDSGLVPTWEDKETTMSELQTRVDQTMDMLRGTSPETLRGVEDKIIELKMGKSTITLSGKGYTFGMILPQVIFHVSIAYAILRSKGVPVGKRDFLNKFLEPQVLTQTDAS</sequence>
<dbReference type="PANTHER" id="PTHR36922:SF1">
    <property type="entry name" value="DUF1993 DOMAIN-CONTAINING PROTEIN"/>
    <property type="match status" value="1"/>
</dbReference>
<dbReference type="Gene3D" id="1.20.120.450">
    <property type="entry name" value="dinb family like domain"/>
    <property type="match status" value="1"/>
</dbReference>
<accession>A0AAJ0BLB1</accession>
<comment type="caution">
    <text evidence="1">The sequence shown here is derived from an EMBL/GenBank/DDBJ whole genome shotgun (WGS) entry which is preliminary data.</text>
</comment>
<reference evidence="1" key="1">
    <citation type="submission" date="2023-06" db="EMBL/GenBank/DDBJ databases">
        <title>Genome-scale phylogeny and comparative genomics of the fungal order Sordariales.</title>
        <authorList>
            <consortium name="Lawrence Berkeley National Laboratory"/>
            <person name="Hensen N."/>
            <person name="Bonometti L."/>
            <person name="Westerberg I."/>
            <person name="Brannstrom I.O."/>
            <person name="Guillou S."/>
            <person name="Cros-Aarteil S."/>
            <person name="Calhoun S."/>
            <person name="Haridas S."/>
            <person name="Kuo A."/>
            <person name="Mondo S."/>
            <person name="Pangilinan J."/>
            <person name="Riley R."/>
            <person name="Labutti K."/>
            <person name="Andreopoulos B."/>
            <person name="Lipzen A."/>
            <person name="Chen C."/>
            <person name="Yanf M."/>
            <person name="Daum C."/>
            <person name="Ng V."/>
            <person name="Clum A."/>
            <person name="Steindorff A."/>
            <person name="Ohm R."/>
            <person name="Martin F."/>
            <person name="Silar P."/>
            <person name="Natvig D."/>
            <person name="Lalanne C."/>
            <person name="Gautier V."/>
            <person name="Ament-Velasquez S.L."/>
            <person name="Kruys A."/>
            <person name="Hutchinson M.I."/>
            <person name="Powell A.J."/>
            <person name="Barry K."/>
            <person name="Miller A.N."/>
            <person name="Grigoriev I.V."/>
            <person name="Debuchy R."/>
            <person name="Gladieux P."/>
            <person name="Thoren M.H."/>
            <person name="Johannesson H."/>
        </authorList>
    </citation>
    <scope>NUCLEOTIDE SEQUENCE</scope>
    <source>
        <strain evidence="1">PSN4</strain>
    </source>
</reference>
<name>A0AAJ0BLB1_9PEZI</name>
<gene>
    <name evidence="1" type="ORF">QBC47DRAFT_419030</name>
</gene>